<comment type="caution">
    <text evidence="4">The sequence shown here is derived from an EMBL/GenBank/DDBJ whole genome shotgun (WGS) entry which is preliminary data.</text>
</comment>
<name>A0ABT0WN59_9BURK</name>
<dbReference type="SUPFAM" id="SSF53850">
    <property type="entry name" value="Periplasmic binding protein-like II"/>
    <property type="match status" value="1"/>
</dbReference>
<gene>
    <name evidence="4" type="ORF">NCG91_07785</name>
</gene>
<evidence type="ECO:0000313" key="5">
    <source>
        <dbReference type="Proteomes" id="UP001202243"/>
    </source>
</evidence>
<dbReference type="EMBL" id="JAMQGR010000002">
    <property type="protein sequence ID" value="MCM2565496.1"/>
    <property type="molecule type" value="Genomic_DNA"/>
</dbReference>
<evidence type="ECO:0000256" key="2">
    <source>
        <dbReference type="SAM" id="SignalP"/>
    </source>
</evidence>
<dbReference type="PANTHER" id="PTHR35936:SF25">
    <property type="entry name" value="ABC TRANSPORTER SUBSTRATE-BINDING PROTEIN"/>
    <property type="match status" value="1"/>
</dbReference>
<keyword evidence="1 2" id="KW-0732">Signal</keyword>
<evidence type="ECO:0000259" key="3">
    <source>
        <dbReference type="Pfam" id="PF00497"/>
    </source>
</evidence>
<accession>A0ABT0WN59</accession>
<dbReference type="Proteomes" id="UP001202243">
    <property type="component" value="Unassembled WGS sequence"/>
</dbReference>
<organism evidence="4 5">
    <name type="scientific">Janthinobacterium kumbetense</name>
    <dbReference type="NCBI Taxonomy" id="2950280"/>
    <lineage>
        <taxon>Bacteria</taxon>
        <taxon>Pseudomonadati</taxon>
        <taxon>Pseudomonadota</taxon>
        <taxon>Betaproteobacteria</taxon>
        <taxon>Burkholderiales</taxon>
        <taxon>Oxalobacteraceae</taxon>
        <taxon>Janthinobacterium</taxon>
    </lineage>
</organism>
<keyword evidence="5" id="KW-1185">Reference proteome</keyword>
<evidence type="ECO:0000313" key="4">
    <source>
        <dbReference type="EMBL" id="MCM2565496.1"/>
    </source>
</evidence>
<evidence type="ECO:0000256" key="1">
    <source>
        <dbReference type="ARBA" id="ARBA00022729"/>
    </source>
</evidence>
<feature type="domain" description="Solute-binding protein family 3/N-terminal" evidence="3">
    <location>
        <begin position="38"/>
        <end position="265"/>
    </location>
</feature>
<dbReference type="RefSeq" id="WP_251349287.1">
    <property type="nucleotide sequence ID" value="NZ_JAMQGR010000002.1"/>
</dbReference>
<dbReference type="Pfam" id="PF00497">
    <property type="entry name" value="SBP_bac_3"/>
    <property type="match status" value="1"/>
</dbReference>
<feature type="signal peptide" evidence="2">
    <location>
        <begin position="1"/>
        <end position="29"/>
    </location>
</feature>
<reference evidence="4 5" key="1">
    <citation type="submission" date="2022-06" db="EMBL/GenBank/DDBJ databases">
        <title>Janthinobacterium kumbetensis sp. nov., isolated from spring water in Turkey.</title>
        <authorList>
            <person name="Inan Bektas K."/>
            <person name="Belduz A.A."/>
            <person name="Canakci S."/>
            <person name="Nalcaoglu A."/>
            <person name="Ceylan E."/>
            <person name="Kati H."/>
        </authorList>
    </citation>
    <scope>NUCLEOTIDE SEQUENCE [LARGE SCALE GENOMIC DNA]</scope>
    <source>
        <strain evidence="4 5">GK</strain>
    </source>
</reference>
<sequence>MICKIDLRRAGACLLAALCAMAAPGIGHAAPQTVILYGDDDYAPYSYVENGVFKGMYVDILRQAASAMPAYRLELQPRPWKRGLDALEKGQVFGLFPPGRKTERPYVQPYSAMLYRESVVLFCHDAVMRTPRTRFPADFAGLTIGVNTGFLLSEKLMAPAREGLLRLEAAKGNEANLKKLALRRIDCYASDRGAARHTARRLGGELARYGFALHEVLELSSEATYIAYSARNTPAYKADFVAQMNAALLALRHSGQLARIEHAYLR</sequence>
<dbReference type="PANTHER" id="PTHR35936">
    <property type="entry name" value="MEMBRANE-BOUND LYTIC MUREIN TRANSGLYCOSYLASE F"/>
    <property type="match status" value="1"/>
</dbReference>
<proteinExistence type="predicted"/>
<dbReference type="InterPro" id="IPR001638">
    <property type="entry name" value="Solute-binding_3/MltF_N"/>
</dbReference>
<feature type="chain" id="PRO_5046939451" evidence="2">
    <location>
        <begin position="30"/>
        <end position="266"/>
    </location>
</feature>
<protein>
    <submittedName>
        <fullName evidence="4">Transporter substrate-binding domain-containing protein</fullName>
    </submittedName>
</protein>
<dbReference type="Gene3D" id="3.40.190.10">
    <property type="entry name" value="Periplasmic binding protein-like II"/>
    <property type="match status" value="2"/>
</dbReference>